<dbReference type="STRING" id="98765.A0A2R6NEA6"/>
<dbReference type="AlphaFoldDB" id="A0A2R6NEA6"/>
<dbReference type="Proteomes" id="UP000186601">
    <property type="component" value="Unassembled WGS sequence"/>
</dbReference>
<name>A0A2R6NEA6_9APHY</name>
<dbReference type="OrthoDB" id="73875at2759"/>
<evidence type="ECO:0000313" key="1">
    <source>
        <dbReference type="EMBL" id="PSR70695.1"/>
    </source>
</evidence>
<keyword evidence="2" id="KW-1185">Reference proteome</keyword>
<accession>A0A2R6NEA6</accession>
<reference evidence="1 2" key="1">
    <citation type="submission" date="2018-02" db="EMBL/GenBank/DDBJ databases">
        <title>Genome sequence of the basidiomycete white-rot fungus Phlebia centrifuga.</title>
        <authorList>
            <person name="Granchi Z."/>
            <person name="Peng M."/>
            <person name="de Vries R.P."/>
            <person name="Hilden K."/>
            <person name="Makela M.R."/>
            <person name="Grigoriev I."/>
            <person name="Riley R."/>
        </authorList>
    </citation>
    <scope>NUCLEOTIDE SEQUENCE [LARGE SCALE GENOMIC DNA]</scope>
    <source>
        <strain evidence="1 2">FBCC195</strain>
    </source>
</reference>
<protein>
    <submittedName>
        <fullName evidence="1">Uncharacterized protein</fullName>
    </submittedName>
</protein>
<proteinExistence type="predicted"/>
<evidence type="ECO:0000313" key="2">
    <source>
        <dbReference type="Proteomes" id="UP000186601"/>
    </source>
</evidence>
<organism evidence="1 2">
    <name type="scientific">Hermanssonia centrifuga</name>
    <dbReference type="NCBI Taxonomy" id="98765"/>
    <lineage>
        <taxon>Eukaryota</taxon>
        <taxon>Fungi</taxon>
        <taxon>Dikarya</taxon>
        <taxon>Basidiomycota</taxon>
        <taxon>Agaricomycotina</taxon>
        <taxon>Agaricomycetes</taxon>
        <taxon>Polyporales</taxon>
        <taxon>Meruliaceae</taxon>
        <taxon>Hermanssonia</taxon>
    </lineage>
</organism>
<comment type="caution">
    <text evidence="1">The sequence shown here is derived from an EMBL/GenBank/DDBJ whole genome shotgun (WGS) entry which is preliminary data.</text>
</comment>
<gene>
    <name evidence="1" type="ORF">PHLCEN_2v13425</name>
</gene>
<sequence>MVGQRDSRRRIHDLTFFNVEIVTGTTRRRDLMNDPQMIKRGLEERWFGAFGDWLAKRKASVTYDPGQVKMIPEIAWPGLSVPGLATIGPTFNIYGTITGSLSLSGTFSLTSNWDTGEFYYSVGTGDQHQEAAQSDPGFGTGWQVTPHADVQLNGNLAVHVIPTASLGINILNGLVNAQANLALDGSVYVDLSASLTGAHVAVGDVVRLDASVTGTGFSYPGYNFFNLQHEWYSADVTFGTTKRDYVPTLAVDDLVSDGLYGALPYSYAMNGSIPRRSQEKRGLLDAFGFLKCPTVEEGGGSGDDCFNALLDGEDLSDTDVNEERRRDVDDLHCKSNHQFECNEFTSSHLPVQSRTTVAKCAGLTIVRPEYSGAPVDGFYDLSNPQDPTSFTATSYTTAQLTTARAYAYEHV</sequence>
<dbReference type="EMBL" id="MLYV02001335">
    <property type="protein sequence ID" value="PSR70695.1"/>
    <property type="molecule type" value="Genomic_DNA"/>
</dbReference>